<dbReference type="AlphaFoldDB" id="W4V2R3"/>
<reference evidence="2" key="1">
    <citation type="journal article" date="2014" name="Genome Announc.">
        <title>Draft Genome Sequence of Clostridium straminisolvens Strain JCM 21531T, Isolated from a Cellulose-Degrading Bacterial Community.</title>
        <authorList>
            <person name="Yuki M."/>
            <person name="Oshima K."/>
            <person name="Suda W."/>
            <person name="Sakamoto M."/>
            <person name="Kitamura K."/>
            <person name="Iida T."/>
            <person name="Hattori M."/>
            <person name="Ohkuma M."/>
        </authorList>
    </citation>
    <scope>NUCLEOTIDE SEQUENCE [LARGE SCALE GENOMIC DNA]</scope>
    <source>
        <strain evidence="2">JCM 21531</strain>
    </source>
</reference>
<keyword evidence="2" id="KW-0547">Nucleotide-binding</keyword>
<keyword evidence="2" id="KW-0067">ATP-binding</keyword>
<keyword evidence="3" id="KW-1185">Reference proteome</keyword>
<proteinExistence type="predicted"/>
<gene>
    <name evidence="2" type="ORF">JCM21531_1162</name>
</gene>
<protein>
    <submittedName>
        <fullName evidence="2">RecD-like DNA helicase YrrC</fullName>
    </submittedName>
</protein>
<evidence type="ECO:0000313" key="3">
    <source>
        <dbReference type="Proteomes" id="UP000019109"/>
    </source>
</evidence>
<evidence type="ECO:0000259" key="1">
    <source>
        <dbReference type="Pfam" id="PF23139"/>
    </source>
</evidence>
<comment type="caution">
    <text evidence="2">The sequence shown here is derived from an EMBL/GenBank/DDBJ whole genome shotgun (WGS) entry which is preliminary data.</text>
</comment>
<sequence>MVTIEGTIEEIIFSNEANGYTVCEIKSDKDVITAVATCLLLMWVKR</sequence>
<keyword evidence="2" id="KW-0378">Hydrolase</keyword>
<evidence type="ECO:0000313" key="2">
    <source>
        <dbReference type="EMBL" id="GAE87765.1"/>
    </source>
</evidence>
<name>W4V2R3_9FIRM</name>
<dbReference type="STRING" id="1294263.JCM21531_1162"/>
<keyword evidence="2" id="KW-0347">Helicase</keyword>
<dbReference type="GO" id="GO:0004386">
    <property type="term" value="F:helicase activity"/>
    <property type="evidence" value="ECO:0007669"/>
    <property type="project" value="UniProtKB-KW"/>
</dbReference>
<dbReference type="InterPro" id="IPR055446">
    <property type="entry name" value="RecD2_N_OB"/>
</dbReference>
<dbReference type="EMBL" id="BAVR01000010">
    <property type="protein sequence ID" value="GAE87765.1"/>
    <property type="molecule type" value="Genomic_DNA"/>
</dbReference>
<feature type="domain" description="ATP-dependent RecD2 DNA helicase OB-fold" evidence="1">
    <location>
        <begin position="1"/>
        <end position="37"/>
    </location>
</feature>
<accession>W4V2R3</accession>
<dbReference type="Pfam" id="PF23139">
    <property type="entry name" value="OB_YrrC"/>
    <property type="match status" value="1"/>
</dbReference>
<dbReference type="Proteomes" id="UP000019109">
    <property type="component" value="Unassembled WGS sequence"/>
</dbReference>
<organism evidence="2 3">
    <name type="scientific">Acetivibrio straminisolvens JCM 21531</name>
    <dbReference type="NCBI Taxonomy" id="1294263"/>
    <lineage>
        <taxon>Bacteria</taxon>
        <taxon>Bacillati</taxon>
        <taxon>Bacillota</taxon>
        <taxon>Clostridia</taxon>
        <taxon>Eubacteriales</taxon>
        <taxon>Oscillospiraceae</taxon>
        <taxon>Acetivibrio</taxon>
    </lineage>
</organism>